<dbReference type="EMBL" id="AKWH02000027">
    <property type="protein sequence ID" value="EKO52212.1"/>
    <property type="molecule type" value="Genomic_DNA"/>
</dbReference>
<evidence type="ECO:0000313" key="2">
    <source>
        <dbReference type="Proteomes" id="UP000006339"/>
    </source>
</evidence>
<sequence>MEFSTTLLYIENIIRYIVFRFKTEFILGDSVLNGGFM</sequence>
<gene>
    <name evidence="1" type="ORF">LEP1GSC131_3597</name>
</gene>
<keyword evidence="2" id="KW-1185">Reference proteome</keyword>
<name>A0A828Y6V2_9LEPT</name>
<organism evidence="1 2">
    <name type="scientific">Leptospira kirschneri str. 200802841</name>
    <dbReference type="NCBI Taxonomy" id="1193047"/>
    <lineage>
        <taxon>Bacteria</taxon>
        <taxon>Pseudomonadati</taxon>
        <taxon>Spirochaetota</taxon>
        <taxon>Spirochaetia</taxon>
        <taxon>Leptospirales</taxon>
        <taxon>Leptospiraceae</taxon>
        <taxon>Leptospira</taxon>
    </lineage>
</organism>
<comment type="caution">
    <text evidence="1">The sequence shown here is derived from an EMBL/GenBank/DDBJ whole genome shotgun (WGS) entry which is preliminary data.</text>
</comment>
<accession>A0A828Y6V2</accession>
<evidence type="ECO:0000313" key="1">
    <source>
        <dbReference type="EMBL" id="EKO52212.1"/>
    </source>
</evidence>
<dbReference type="AlphaFoldDB" id="A0A828Y6V2"/>
<dbReference type="Proteomes" id="UP000006339">
    <property type="component" value="Unassembled WGS sequence"/>
</dbReference>
<proteinExistence type="predicted"/>
<reference evidence="1" key="1">
    <citation type="submission" date="2012-10" db="EMBL/GenBank/DDBJ databases">
        <authorList>
            <person name="Harkins D.M."/>
            <person name="Durkin A.S."/>
            <person name="Brinkac L.M."/>
            <person name="Selengut J.D."/>
            <person name="Sanka R."/>
            <person name="DePew J."/>
            <person name="Purushe J."/>
            <person name="Picardeau M."/>
            <person name="Werts C."/>
            <person name="Goarant C."/>
            <person name="Vinetz J.M."/>
            <person name="Sutton G.G."/>
            <person name="Nelson W.C."/>
            <person name="Fouts D.E."/>
        </authorList>
    </citation>
    <scope>NUCLEOTIDE SEQUENCE [LARGE SCALE GENOMIC DNA]</scope>
    <source>
        <strain evidence="1">200802841</strain>
    </source>
</reference>
<protein>
    <submittedName>
        <fullName evidence="1">Uncharacterized protein</fullName>
    </submittedName>
</protein>